<dbReference type="Proteomes" id="UP000184498">
    <property type="component" value="Unassembled WGS sequence"/>
</dbReference>
<dbReference type="EMBL" id="FRAM01000002">
    <property type="protein sequence ID" value="SHK31457.1"/>
    <property type="molecule type" value="Genomic_DNA"/>
</dbReference>
<dbReference type="AlphaFoldDB" id="A0A1M6RGG6"/>
<dbReference type="Pfam" id="PF13175">
    <property type="entry name" value="AAA_15"/>
    <property type="match status" value="1"/>
</dbReference>
<dbReference type="Gene3D" id="3.40.50.300">
    <property type="entry name" value="P-loop containing nucleotide triphosphate hydrolases"/>
    <property type="match status" value="1"/>
</dbReference>
<dbReference type="InterPro" id="IPR051396">
    <property type="entry name" value="Bact_Antivir_Def_Nuclease"/>
</dbReference>
<keyword evidence="3" id="KW-1185">Reference proteome</keyword>
<accession>A0A1M6RGG6</accession>
<reference evidence="3" key="1">
    <citation type="submission" date="2016-11" db="EMBL/GenBank/DDBJ databases">
        <authorList>
            <person name="Varghese N."/>
            <person name="Submissions S."/>
        </authorList>
    </citation>
    <scope>NUCLEOTIDE SEQUENCE [LARGE SCALE GENOMIC DNA]</scope>
    <source>
        <strain evidence="3">DSM 18016</strain>
    </source>
</reference>
<sequence length="393" mass="46270">MAEITKITTNNQFHSSNRFPEEIIAVSISPFDKFQLNKFNRIRRYTYLGLRDINSAFMGFGYLSKIIVSLVESILKQNKQAFEIGNVLEYLGYRDKILLQFNFSMPRGAIDEILPVNTIFEQEFDNRESFFFKRINRSYFLNSDDSINERKLNRLKKLLRDLPHKYYFNRFFELLITRYGFESIKNNDDIEDILFLINAGVIKLKDVQLFTFKLNNSFSIKDASSGEQSIILSILGIASKIQDNSLICIDEPEICLHPEWQEKYIEILTQTFENYKNCHFIIATHSPMIISRLPFYNSFILNMESRSVQSAKDFINHSSDFQLVNVFDTPGYKNEYLSRIAINTFAKISKYKKLDSEDKENIRIIEKQSNYLKSDDPVYDLYKTLVELKVMFK</sequence>
<dbReference type="RefSeq" id="WP_072997535.1">
    <property type="nucleotide sequence ID" value="NZ_FRAM01000002.1"/>
</dbReference>
<dbReference type="PANTHER" id="PTHR43581:SF2">
    <property type="entry name" value="EXCINUCLEASE ATPASE SUBUNIT"/>
    <property type="match status" value="1"/>
</dbReference>
<proteinExistence type="predicted"/>
<evidence type="ECO:0000313" key="3">
    <source>
        <dbReference type="Proteomes" id="UP000184498"/>
    </source>
</evidence>
<feature type="domain" description="Endonuclease GajA/Old nuclease/RecF-like AAA" evidence="1">
    <location>
        <begin position="150"/>
        <end position="290"/>
    </location>
</feature>
<gene>
    <name evidence="2" type="ORF">SAMN05444371_1884</name>
</gene>
<dbReference type="SUPFAM" id="SSF52540">
    <property type="entry name" value="P-loop containing nucleoside triphosphate hydrolases"/>
    <property type="match status" value="1"/>
</dbReference>
<dbReference type="GO" id="GO:0016887">
    <property type="term" value="F:ATP hydrolysis activity"/>
    <property type="evidence" value="ECO:0007669"/>
    <property type="project" value="InterPro"/>
</dbReference>
<dbReference type="GO" id="GO:0005524">
    <property type="term" value="F:ATP binding"/>
    <property type="evidence" value="ECO:0007669"/>
    <property type="project" value="InterPro"/>
</dbReference>
<evidence type="ECO:0000313" key="2">
    <source>
        <dbReference type="EMBL" id="SHK31457.1"/>
    </source>
</evidence>
<organism evidence="2 3">
    <name type="scientific">Epilithonimonas mollis</name>
    <dbReference type="NCBI Taxonomy" id="216903"/>
    <lineage>
        <taxon>Bacteria</taxon>
        <taxon>Pseudomonadati</taxon>
        <taxon>Bacteroidota</taxon>
        <taxon>Flavobacteriia</taxon>
        <taxon>Flavobacteriales</taxon>
        <taxon>Weeksellaceae</taxon>
        <taxon>Chryseobacterium group</taxon>
        <taxon>Epilithonimonas</taxon>
    </lineage>
</organism>
<dbReference type="InterPro" id="IPR027417">
    <property type="entry name" value="P-loop_NTPase"/>
</dbReference>
<evidence type="ECO:0000259" key="1">
    <source>
        <dbReference type="Pfam" id="PF13175"/>
    </source>
</evidence>
<dbReference type="PANTHER" id="PTHR43581">
    <property type="entry name" value="ATP/GTP PHOSPHATASE"/>
    <property type="match status" value="1"/>
</dbReference>
<name>A0A1M6RGG6_9FLAO</name>
<dbReference type="InterPro" id="IPR041685">
    <property type="entry name" value="AAA_GajA/Old/RecF-like"/>
</dbReference>
<protein>
    <submittedName>
        <fullName evidence="2">AAA domain-containing protein, putative AbiEii toxin, Type IV TA system</fullName>
    </submittedName>
</protein>